<keyword evidence="8 11" id="KW-0413">Isomerase</keyword>
<dbReference type="Gramene" id="Pp3c15_140V3.2">
    <property type="protein sequence ID" value="Pp3c15_140V3.2"/>
    <property type="gene ID" value="Pp3c15_140"/>
</dbReference>
<dbReference type="Gene3D" id="3.40.120.10">
    <property type="entry name" value="Alpha-D-Glucose-1,6-Bisphosphate, subunit A, domain 3"/>
    <property type="match status" value="1"/>
</dbReference>
<evidence type="ECO:0000256" key="9">
    <source>
        <dbReference type="ARBA" id="ARBA00031926"/>
    </source>
</evidence>
<dbReference type="GeneID" id="112292885"/>
<dbReference type="InterPro" id="IPR005843">
    <property type="entry name" value="A-D-PHexomutase_C"/>
</dbReference>
<evidence type="ECO:0000256" key="5">
    <source>
        <dbReference type="ARBA" id="ARBA00022553"/>
    </source>
</evidence>
<dbReference type="FunFam" id="3.40.120.10:FF:000013">
    <property type="entry name" value="Phosphoacetylglucosamine mutase"/>
    <property type="match status" value="1"/>
</dbReference>
<protein>
    <recommendedName>
        <fullName evidence="4 11">Phosphoacetylglucosamine mutase</fullName>
        <shortName evidence="11">PAGM</shortName>
        <ecNumber evidence="4 11">5.4.2.3</ecNumber>
    </recommendedName>
    <alternativeName>
        <fullName evidence="10 11">Acetylglucosamine phosphomutase</fullName>
    </alternativeName>
    <alternativeName>
        <fullName evidence="9 11">N-acetylglucosamine-phosphate mutase</fullName>
    </alternativeName>
</protein>
<feature type="domain" description="Alpha-D-phosphohexomutase alpha/beta/alpha" evidence="16">
    <location>
        <begin position="191"/>
        <end position="246"/>
    </location>
</feature>
<feature type="domain" description="Alpha-D-phosphohexomutase C-terminal" evidence="15">
    <location>
        <begin position="574"/>
        <end position="632"/>
    </location>
</feature>
<evidence type="ECO:0000259" key="15">
    <source>
        <dbReference type="Pfam" id="PF00408"/>
    </source>
</evidence>
<dbReference type="KEGG" id="ppp:112292885"/>
<keyword evidence="6 11" id="KW-0479">Metal-binding</keyword>
<feature type="binding site" evidence="14">
    <location>
        <position position="360"/>
    </location>
    <ligand>
        <name>Mg(2+)</name>
        <dbReference type="ChEBI" id="CHEBI:18420"/>
    </ligand>
</feature>
<dbReference type="PIRSF" id="PIRSF016408">
    <property type="entry name" value="PAGM"/>
    <property type="match status" value="1"/>
</dbReference>
<feature type="binding site" evidence="14">
    <location>
        <position position="358"/>
    </location>
    <ligand>
        <name>Mg(2+)</name>
        <dbReference type="ChEBI" id="CHEBI:18420"/>
    </ligand>
</feature>
<dbReference type="Gene3D" id="3.30.310.50">
    <property type="entry name" value="Alpha-D-phosphohexomutase, C-terminal domain"/>
    <property type="match status" value="1"/>
</dbReference>
<name>A0A2K1JBE4_PHYPA</name>
<evidence type="ECO:0000313" key="19">
    <source>
        <dbReference type="EnsemblPlants" id="Pp3c15_140V3.1"/>
    </source>
</evidence>
<dbReference type="InterPro" id="IPR049022">
    <property type="entry name" value="AMG1_III"/>
</dbReference>
<organism evidence="18">
    <name type="scientific">Physcomitrium patens</name>
    <name type="common">Spreading-leaved earth moss</name>
    <name type="synonym">Physcomitrella patens</name>
    <dbReference type="NCBI Taxonomy" id="3218"/>
    <lineage>
        <taxon>Eukaryota</taxon>
        <taxon>Viridiplantae</taxon>
        <taxon>Streptophyta</taxon>
        <taxon>Embryophyta</taxon>
        <taxon>Bryophyta</taxon>
        <taxon>Bryophytina</taxon>
        <taxon>Bryopsida</taxon>
        <taxon>Funariidae</taxon>
        <taxon>Funariales</taxon>
        <taxon>Funariaceae</taxon>
        <taxon>Physcomitrium</taxon>
    </lineage>
</organism>
<feature type="binding site" evidence="13">
    <location>
        <begin position="477"/>
        <end position="479"/>
    </location>
    <ligand>
        <name>substrate</name>
    </ligand>
</feature>
<evidence type="ECO:0000256" key="4">
    <source>
        <dbReference type="ARBA" id="ARBA00012731"/>
    </source>
</evidence>
<keyword evidence="20" id="KW-1185">Reference proteome</keyword>
<dbReference type="EC" id="5.4.2.3" evidence="4 11"/>
<feature type="binding site" evidence="14">
    <location>
        <position position="362"/>
    </location>
    <ligand>
        <name>Mg(2+)</name>
        <dbReference type="ChEBI" id="CHEBI:18420"/>
    </ligand>
</feature>
<dbReference type="CDD" id="cd03086">
    <property type="entry name" value="PGM3"/>
    <property type="match status" value="1"/>
</dbReference>
<dbReference type="InterPro" id="IPR016657">
    <property type="entry name" value="PAGM"/>
</dbReference>
<feature type="binding site" evidence="13">
    <location>
        <position position="613"/>
    </location>
    <ligand>
        <name>substrate</name>
    </ligand>
</feature>
<evidence type="ECO:0000259" key="16">
    <source>
        <dbReference type="Pfam" id="PF02878"/>
    </source>
</evidence>
<evidence type="ECO:0000313" key="18">
    <source>
        <dbReference type="EMBL" id="PNR38824.1"/>
    </source>
</evidence>
<evidence type="ECO:0000256" key="7">
    <source>
        <dbReference type="ARBA" id="ARBA00022842"/>
    </source>
</evidence>
<evidence type="ECO:0000256" key="3">
    <source>
        <dbReference type="ARBA" id="ARBA00010231"/>
    </source>
</evidence>
<evidence type="ECO:0000259" key="17">
    <source>
        <dbReference type="Pfam" id="PF21404"/>
    </source>
</evidence>
<feature type="binding site" description="via phosphate group" evidence="14">
    <location>
        <position position="139"/>
    </location>
    <ligand>
        <name>Mg(2+)</name>
        <dbReference type="ChEBI" id="CHEBI:18420"/>
    </ligand>
</feature>
<dbReference type="PROSITE" id="PS00710">
    <property type="entry name" value="PGM_PMM"/>
    <property type="match status" value="1"/>
</dbReference>
<comment type="function">
    <text evidence="11">Interconverts GlcNAc-6-P and GlcNAc-1-P.</text>
</comment>
<dbReference type="EnsemblPlants" id="Pp3c15_140V3.1">
    <property type="protein sequence ID" value="Pp3c15_140V3.1"/>
    <property type="gene ID" value="Pp3c15_140"/>
</dbReference>
<proteinExistence type="inferred from homology"/>
<dbReference type="GO" id="GO:0005975">
    <property type="term" value="P:carbohydrate metabolic process"/>
    <property type="evidence" value="ECO:0007669"/>
    <property type="project" value="InterPro"/>
</dbReference>
<evidence type="ECO:0000313" key="20">
    <source>
        <dbReference type="Proteomes" id="UP000006727"/>
    </source>
</evidence>
<dbReference type="PaxDb" id="3218-PP1S211_20V6.1"/>
<comment type="catalytic activity">
    <reaction evidence="1 11">
        <text>N-acetyl-alpha-D-glucosamine 1-phosphate = N-acetyl-D-glucosamine 6-phosphate</text>
        <dbReference type="Rhea" id="RHEA:23804"/>
        <dbReference type="ChEBI" id="CHEBI:57513"/>
        <dbReference type="ChEBI" id="CHEBI:57776"/>
        <dbReference type="EC" id="5.4.2.3"/>
    </reaction>
</comment>
<dbReference type="EnsemblPlants" id="Pp3c15_140V3.2">
    <property type="protein sequence ID" value="Pp3c15_140V3.2"/>
    <property type="gene ID" value="Pp3c15_140"/>
</dbReference>
<comment type="similarity">
    <text evidence="3 11">Belongs to the phosphohexose mutase family.</text>
</comment>
<dbReference type="EMBL" id="ABEU02000015">
    <property type="protein sequence ID" value="PNR38824.1"/>
    <property type="molecule type" value="Genomic_DNA"/>
</dbReference>
<dbReference type="Gramene" id="Pp3c15_140V3.1">
    <property type="protein sequence ID" value="Pp3c15_140V3.1"/>
    <property type="gene ID" value="Pp3c15_140"/>
</dbReference>
<dbReference type="FunCoup" id="A0A2K1JBE4">
    <property type="interactions" value="3868"/>
</dbReference>
<reference evidence="19" key="3">
    <citation type="submission" date="2020-12" db="UniProtKB">
        <authorList>
            <consortium name="EnsemblPlants"/>
        </authorList>
    </citation>
    <scope>IDENTIFICATION</scope>
</reference>
<dbReference type="SUPFAM" id="SSF55957">
    <property type="entry name" value="Phosphoglucomutase, C-terminal domain"/>
    <property type="match status" value="1"/>
</dbReference>
<feature type="active site" description="Phosphoserine intermediate" evidence="12">
    <location>
        <position position="139"/>
    </location>
</feature>
<dbReference type="PANTHER" id="PTHR45955:SF1">
    <property type="entry name" value="PHOSPHOACETYLGLUCOSAMINE MUTASE"/>
    <property type="match status" value="1"/>
</dbReference>
<dbReference type="InterPro" id="IPR036900">
    <property type="entry name" value="A-D-PHexomutase_C_sf"/>
</dbReference>
<feature type="binding site" evidence="13">
    <location>
        <begin position="604"/>
        <end position="608"/>
    </location>
    <ligand>
        <name>substrate</name>
    </ligand>
</feature>
<dbReference type="Pfam" id="PF02878">
    <property type="entry name" value="PGM_PMM_I"/>
    <property type="match status" value="2"/>
</dbReference>
<dbReference type="Pfam" id="PF21404">
    <property type="entry name" value="AMG1_III"/>
    <property type="match status" value="1"/>
</dbReference>
<gene>
    <name evidence="19" type="primary">LOC112292885</name>
    <name evidence="18" type="ORF">PHYPA_019102</name>
</gene>
<dbReference type="GO" id="GO:0004610">
    <property type="term" value="F:phosphoacetylglucosamine mutase activity"/>
    <property type="evidence" value="ECO:0000318"/>
    <property type="project" value="GO_Central"/>
</dbReference>
<accession>A0A2K1JBE4</accession>
<evidence type="ECO:0000256" key="13">
    <source>
        <dbReference type="PIRSR" id="PIRSR016408-2"/>
    </source>
</evidence>
<dbReference type="InterPro" id="IPR005844">
    <property type="entry name" value="A-D-PHexomutase_a/b/a-I"/>
</dbReference>
<keyword evidence="7 11" id="KW-0460">Magnesium</keyword>
<dbReference type="OrthoDB" id="1928at2759"/>
<dbReference type="Pfam" id="PF00408">
    <property type="entry name" value="PGM_PMM_IV"/>
    <property type="match status" value="1"/>
</dbReference>
<dbReference type="SUPFAM" id="SSF53738">
    <property type="entry name" value="Phosphoglucomutase, first 3 domains"/>
    <property type="match status" value="2"/>
</dbReference>
<dbReference type="GO" id="GO:0000287">
    <property type="term" value="F:magnesium ion binding"/>
    <property type="evidence" value="ECO:0007669"/>
    <property type="project" value="InterPro"/>
</dbReference>
<dbReference type="RefSeq" id="XP_024397605.1">
    <property type="nucleotide sequence ID" value="XM_024541837.2"/>
</dbReference>
<dbReference type="UniPathway" id="UPA00113">
    <property type="reaction ID" value="UER00530"/>
</dbReference>
<evidence type="ECO:0000256" key="1">
    <source>
        <dbReference type="ARBA" id="ARBA00000558"/>
    </source>
</evidence>
<dbReference type="STRING" id="3218.A0A2K1JBE4"/>
<sequence length="646" mass="69853">MCALALLTRFPFPAPSPCGPSLALRHSLSSSSLPCSPPAPLLLLAPRPLPRHRPCFSVFCSSSAPSPMDPLSFLSIHKDFLRHASSQFPLPPGVKFSYGTAGFRTDAALLPSTIFRMGVLAALRSICTQAVTGLMITASHNPVHENGVKLVDPSGGMLAVSWESYSDLLANAPDEDDFIQVVEHIVINEKIQRKGKTGEMVYLGRDTRPSGASLLEAALKGVEAVRGVQAQDMGILTTPQLHWMVRCSNRRVPATESDYFKTLSRAFSILSGLRPAGYGEPTVFENLIVDAANGVGAEKLLQLLKITPSLRLQVRNSGFEGEGLLNDGVGADFVQKEKIPPRGFEVLSDNLKRCASLDGDADRLVYFYMSSMSQTDQISPSLQLLDGDKIATLFASYIMDQIQILRGTSSFSAVTNPNASIPGFGTVKVAVIQTAYANGASTKYIKQVLGLEVAVTPTGVKHLHKRAAQYDVGIYFEANGHGTFLFSDNFLQWLQEVASQKEKGEVCQAATRLLAVSEMVNQAVGDALSGILMVETVLQYRNWSLQQWNAMYTDLPSRQLKVKVADRSVIQTTEAETKVASPPALQAAIDSAVEKYEGGRAFVRPSGTEDVVRVYAEAQTQKIADSLAREVAIQVFQLGGGIGEMP</sequence>
<keyword evidence="5" id="KW-0597">Phosphoprotein</keyword>
<evidence type="ECO:0000256" key="8">
    <source>
        <dbReference type="ARBA" id="ARBA00023235"/>
    </source>
</evidence>
<dbReference type="InterPro" id="IPR016055">
    <property type="entry name" value="A-D-PHexomutase_a/b/a-I/II/III"/>
</dbReference>
<comment type="cofactor">
    <cofactor evidence="11 14">
        <name>Mg(2+)</name>
        <dbReference type="ChEBI" id="CHEBI:18420"/>
    </cofactor>
    <text evidence="11 14">Binds 1 Mg(2+) ion per subunit.</text>
</comment>
<evidence type="ECO:0000256" key="10">
    <source>
        <dbReference type="ARBA" id="ARBA00032065"/>
    </source>
</evidence>
<feature type="domain" description="Alpha-D-phosphohexomutase alpha/beta/alpha" evidence="16">
    <location>
        <begin position="129"/>
        <end position="159"/>
    </location>
</feature>
<evidence type="ECO:0000256" key="6">
    <source>
        <dbReference type="ARBA" id="ARBA00022723"/>
    </source>
</evidence>
<evidence type="ECO:0000256" key="12">
    <source>
        <dbReference type="PIRSR" id="PIRSR016408-1"/>
    </source>
</evidence>
<dbReference type="Proteomes" id="UP000006727">
    <property type="component" value="Chromosome 15"/>
</dbReference>
<dbReference type="GO" id="GO:0006048">
    <property type="term" value="P:UDP-N-acetylglucosamine biosynthetic process"/>
    <property type="evidence" value="ECO:0000318"/>
    <property type="project" value="GO_Central"/>
</dbReference>
<comment type="pathway">
    <text evidence="2 11">Nucleotide-sugar biosynthesis; UDP-N-acetyl-alpha-D-glucosamine biosynthesis; N-acetyl-alpha-D-glucosamine 1-phosphate from alpha-D-glucosamine 6-phosphate (route I): step 2/2.</text>
</comment>
<reference evidence="18 20" key="2">
    <citation type="journal article" date="2018" name="Plant J.">
        <title>The Physcomitrella patens chromosome-scale assembly reveals moss genome structure and evolution.</title>
        <authorList>
            <person name="Lang D."/>
            <person name="Ullrich K.K."/>
            <person name="Murat F."/>
            <person name="Fuchs J."/>
            <person name="Jenkins J."/>
            <person name="Haas F.B."/>
            <person name="Piednoel M."/>
            <person name="Gundlach H."/>
            <person name="Van Bel M."/>
            <person name="Meyberg R."/>
            <person name="Vives C."/>
            <person name="Morata J."/>
            <person name="Symeonidi A."/>
            <person name="Hiss M."/>
            <person name="Muchero W."/>
            <person name="Kamisugi Y."/>
            <person name="Saleh O."/>
            <person name="Blanc G."/>
            <person name="Decker E.L."/>
            <person name="van Gessel N."/>
            <person name="Grimwood J."/>
            <person name="Hayes R.D."/>
            <person name="Graham S.W."/>
            <person name="Gunter L.E."/>
            <person name="McDaniel S.F."/>
            <person name="Hoernstein S.N.W."/>
            <person name="Larsson A."/>
            <person name="Li F.W."/>
            <person name="Perroud P.F."/>
            <person name="Phillips J."/>
            <person name="Ranjan P."/>
            <person name="Rokshar D.S."/>
            <person name="Rothfels C.J."/>
            <person name="Schneider L."/>
            <person name="Shu S."/>
            <person name="Stevenson D.W."/>
            <person name="Thummler F."/>
            <person name="Tillich M."/>
            <person name="Villarreal Aguilar J.C."/>
            <person name="Widiez T."/>
            <person name="Wong G.K."/>
            <person name="Wymore A."/>
            <person name="Zhang Y."/>
            <person name="Zimmer A.D."/>
            <person name="Quatrano R.S."/>
            <person name="Mayer K.F.X."/>
            <person name="Goodstein D."/>
            <person name="Casacuberta J.M."/>
            <person name="Vandepoele K."/>
            <person name="Reski R."/>
            <person name="Cuming A.C."/>
            <person name="Tuskan G.A."/>
            <person name="Maumus F."/>
            <person name="Salse J."/>
            <person name="Schmutz J."/>
            <person name="Rensing S.A."/>
        </authorList>
    </citation>
    <scope>NUCLEOTIDE SEQUENCE [LARGE SCALE GENOMIC DNA]</scope>
    <source>
        <strain evidence="19 20">cv. Gransden 2004</strain>
    </source>
</reference>
<feature type="domain" description="Phosphoacetylglucosamine mutase AMG1" evidence="17">
    <location>
        <begin position="386"/>
        <end position="543"/>
    </location>
</feature>
<dbReference type="PANTHER" id="PTHR45955">
    <property type="entry name" value="PHOSPHOACETYLGLUCOSAMINE MUTASE"/>
    <property type="match status" value="1"/>
</dbReference>
<evidence type="ECO:0000256" key="14">
    <source>
        <dbReference type="PIRSR" id="PIRSR016408-3"/>
    </source>
</evidence>
<evidence type="ECO:0000256" key="11">
    <source>
        <dbReference type="PIRNR" id="PIRNR016408"/>
    </source>
</evidence>
<reference evidence="18 20" key="1">
    <citation type="journal article" date="2008" name="Science">
        <title>The Physcomitrella genome reveals evolutionary insights into the conquest of land by plants.</title>
        <authorList>
            <person name="Rensing S."/>
            <person name="Lang D."/>
            <person name="Zimmer A."/>
            <person name="Terry A."/>
            <person name="Salamov A."/>
            <person name="Shapiro H."/>
            <person name="Nishiyama T."/>
            <person name="Perroud P.-F."/>
            <person name="Lindquist E."/>
            <person name="Kamisugi Y."/>
            <person name="Tanahashi T."/>
            <person name="Sakakibara K."/>
            <person name="Fujita T."/>
            <person name="Oishi K."/>
            <person name="Shin-I T."/>
            <person name="Kuroki Y."/>
            <person name="Toyoda A."/>
            <person name="Suzuki Y."/>
            <person name="Hashimoto A."/>
            <person name="Yamaguchi K."/>
            <person name="Sugano A."/>
            <person name="Kohara Y."/>
            <person name="Fujiyama A."/>
            <person name="Anterola A."/>
            <person name="Aoki S."/>
            <person name="Ashton N."/>
            <person name="Barbazuk W.B."/>
            <person name="Barker E."/>
            <person name="Bennetzen J."/>
            <person name="Bezanilla M."/>
            <person name="Blankenship R."/>
            <person name="Cho S.H."/>
            <person name="Dutcher S."/>
            <person name="Estelle M."/>
            <person name="Fawcett J.A."/>
            <person name="Gundlach H."/>
            <person name="Hanada K."/>
            <person name="Heyl A."/>
            <person name="Hicks K.A."/>
            <person name="Hugh J."/>
            <person name="Lohr M."/>
            <person name="Mayer K."/>
            <person name="Melkozernov A."/>
            <person name="Murata T."/>
            <person name="Nelson D."/>
            <person name="Pils B."/>
            <person name="Prigge M."/>
            <person name="Reiss B."/>
            <person name="Renner T."/>
            <person name="Rombauts S."/>
            <person name="Rushton P."/>
            <person name="Sanderfoot A."/>
            <person name="Schween G."/>
            <person name="Shiu S.-H."/>
            <person name="Stueber K."/>
            <person name="Theodoulou F.L."/>
            <person name="Tu H."/>
            <person name="Van de Peer Y."/>
            <person name="Verrier P.J."/>
            <person name="Waters E."/>
            <person name="Wood A."/>
            <person name="Yang L."/>
            <person name="Cove D."/>
            <person name="Cuming A."/>
            <person name="Hasebe M."/>
            <person name="Lucas S."/>
            <person name="Mishler D.B."/>
            <person name="Reski R."/>
            <person name="Grigoriev I."/>
            <person name="Quatrano R.S."/>
            <person name="Boore J.L."/>
        </authorList>
    </citation>
    <scope>NUCLEOTIDE SEQUENCE [LARGE SCALE GENOMIC DNA]</scope>
    <source>
        <strain evidence="19 20">cv. Gransden 2004</strain>
    </source>
</reference>
<evidence type="ECO:0000256" key="2">
    <source>
        <dbReference type="ARBA" id="ARBA00004865"/>
    </source>
</evidence>
<dbReference type="FunFam" id="3.30.310.50:FF:000003">
    <property type="entry name" value="Phosphoacetylglucosamine mutase"/>
    <property type="match status" value="1"/>
</dbReference>
<dbReference type="AlphaFoldDB" id="A0A2K1JBE4"/>
<dbReference type="InterPro" id="IPR016066">
    <property type="entry name" value="A-D-PHexomutase_CS"/>
</dbReference>